<proteinExistence type="inferred from homology"/>
<dbReference type="Gene3D" id="2.40.160.60">
    <property type="entry name" value="Outer membrane protein transport protein (OMPP1/FadL/TodX)"/>
    <property type="match status" value="1"/>
</dbReference>
<dbReference type="PANTHER" id="PTHR35093:SF3">
    <property type="entry name" value="LONG-CHAIN FATTY ACID TRANSPORT PROTEIN"/>
    <property type="match status" value="1"/>
</dbReference>
<evidence type="ECO:0000256" key="6">
    <source>
        <dbReference type="ARBA" id="ARBA00023136"/>
    </source>
</evidence>
<sequence length="446" mass="48497">MSHSILRCCTAVLVVGATAAVPIAASAAGFAVTHQGARGAGHAFAGGAALAEDASTIFFNPAGMTRLEGREFVISLHGNDVRMDFTKDSATDAIGQPLSGGEGGRIGQLSFIPNAYYHQQINDQLHFGVGLSVPFGSRTKYDSDSIFRYQALESDLGIINLAPSIAYKVNDVVSLGLGLNIHYMEISTLSNALDFGAICFAQVDPTTCSAQGLSPQSADGRVELSGDGMGYGFTAGALFDWGETRLGVNYRSSVDHDLSGKARFSDVPTLFSTQGLFIDDRITSEFESPDALSLSIAHQVSDQITLFGDYTRMGWQSFDELRVEFDNPNQPDSVEPINFQSQDRYSIGLDYRRSDAWTFRAGIAYDESAARDRFNRPPRTPDNDRTWLALGATWQTSESSEWDFAYVHVMLGDDTPFDRTGGQGDRIVGSYEAAANILSAQYRYRF</sequence>
<reference evidence="9 10" key="1">
    <citation type="submission" date="2023-12" db="EMBL/GenBank/DDBJ databases">
        <title>Whole-genome sequencing of halo(alkali)philic microorganisms from hypersaline lakes.</title>
        <authorList>
            <person name="Sorokin D.Y."/>
            <person name="Merkel A.Y."/>
            <person name="Messina E."/>
            <person name="Yakimov M."/>
        </authorList>
    </citation>
    <scope>NUCLEOTIDE SEQUENCE [LARGE SCALE GENOMIC DNA]</scope>
    <source>
        <strain evidence="9 10">AB-CW1</strain>
    </source>
</reference>
<dbReference type="AlphaFoldDB" id="A0AAP6JCG6"/>
<evidence type="ECO:0000256" key="3">
    <source>
        <dbReference type="ARBA" id="ARBA00022452"/>
    </source>
</evidence>
<dbReference type="PANTHER" id="PTHR35093">
    <property type="entry name" value="OUTER MEMBRANE PROTEIN NMB0088-RELATED"/>
    <property type="match status" value="1"/>
</dbReference>
<evidence type="ECO:0000313" key="10">
    <source>
        <dbReference type="Proteomes" id="UP001302316"/>
    </source>
</evidence>
<evidence type="ECO:0000256" key="4">
    <source>
        <dbReference type="ARBA" id="ARBA00022692"/>
    </source>
</evidence>
<dbReference type="GO" id="GO:0015483">
    <property type="term" value="F:long-chain fatty acid transporting porin activity"/>
    <property type="evidence" value="ECO:0007669"/>
    <property type="project" value="TreeGrafter"/>
</dbReference>
<evidence type="ECO:0000256" key="7">
    <source>
        <dbReference type="ARBA" id="ARBA00023237"/>
    </source>
</evidence>
<evidence type="ECO:0000256" key="8">
    <source>
        <dbReference type="SAM" id="SignalP"/>
    </source>
</evidence>
<comment type="subcellular location">
    <subcellularLocation>
        <location evidence="1">Cell outer membrane</location>
        <topology evidence="1">Multi-pass membrane protein</topology>
    </subcellularLocation>
</comment>
<evidence type="ECO:0000256" key="2">
    <source>
        <dbReference type="ARBA" id="ARBA00008163"/>
    </source>
</evidence>
<protein>
    <submittedName>
        <fullName evidence="9">Outer membrane protein transport protein</fullName>
    </submittedName>
</protein>
<evidence type="ECO:0000256" key="1">
    <source>
        <dbReference type="ARBA" id="ARBA00004571"/>
    </source>
</evidence>
<comment type="similarity">
    <text evidence="2">Belongs to the OmpP1/FadL family.</text>
</comment>
<keyword evidence="6" id="KW-0472">Membrane</keyword>
<evidence type="ECO:0000256" key="5">
    <source>
        <dbReference type="ARBA" id="ARBA00022729"/>
    </source>
</evidence>
<dbReference type="GO" id="GO:0009279">
    <property type="term" value="C:cell outer membrane"/>
    <property type="evidence" value="ECO:0007669"/>
    <property type="project" value="UniProtKB-SubCell"/>
</dbReference>
<dbReference type="Proteomes" id="UP001302316">
    <property type="component" value="Unassembled WGS sequence"/>
</dbReference>
<accession>A0AAP6JCG6</accession>
<name>A0AAP6JCG6_9GAMM</name>
<dbReference type="Pfam" id="PF03349">
    <property type="entry name" value="Toluene_X"/>
    <property type="match status" value="1"/>
</dbReference>
<keyword evidence="7" id="KW-0998">Cell outer membrane</keyword>
<evidence type="ECO:0000313" key="9">
    <source>
        <dbReference type="EMBL" id="MEA5444301.1"/>
    </source>
</evidence>
<keyword evidence="4" id="KW-0812">Transmembrane</keyword>
<dbReference type="InterPro" id="IPR005017">
    <property type="entry name" value="OMPP1/FadL/TodX"/>
</dbReference>
<dbReference type="EMBL" id="JAYGII010000001">
    <property type="protein sequence ID" value="MEA5444301.1"/>
    <property type="molecule type" value="Genomic_DNA"/>
</dbReference>
<feature type="signal peptide" evidence="8">
    <location>
        <begin position="1"/>
        <end position="27"/>
    </location>
</feature>
<dbReference type="RefSeq" id="WP_346049354.1">
    <property type="nucleotide sequence ID" value="NZ_JAYGII010000001.1"/>
</dbReference>
<keyword evidence="3" id="KW-1134">Transmembrane beta strand</keyword>
<gene>
    <name evidence="9" type="ORF">VCB98_00520</name>
</gene>
<keyword evidence="10" id="KW-1185">Reference proteome</keyword>
<dbReference type="SUPFAM" id="SSF56935">
    <property type="entry name" value="Porins"/>
    <property type="match status" value="1"/>
</dbReference>
<comment type="caution">
    <text evidence="9">The sequence shown here is derived from an EMBL/GenBank/DDBJ whole genome shotgun (WGS) entry which is preliminary data.</text>
</comment>
<feature type="chain" id="PRO_5042915281" evidence="8">
    <location>
        <begin position="28"/>
        <end position="446"/>
    </location>
</feature>
<organism evidence="9 10">
    <name type="scientific">Natronospira elongata</name>
    <dbReference type="NCBI Taxonomy" id="3110268"/>
    <lineage>
        <taxon>Bacteria</taxon>
        <taxon>Pseudomonadati</taxon>
        <taxon>Pseudomonadota</taxon>
        <taxon>Gammaproteobacteria</taxon>
        <taxon>Natronospirales</taxon>
        <taxon>Natronospiraceae</taxon>
        <taxon>Natronospira</taxon>
    </lineage>
</organism>
<keyword evidence="5 8" id="KW-0732">Signal</keyword>